<dbReference type="EMBL" id="RZGK01000016">
    <property type="protein sequence ID" value="KAF9693370.1"/>
    <property type="molecule type" value="Genomic_DNA"/>
</dbReference>
<feature type="chain" id="PRO_5034898013" description="Peptidase A1 domain-containing protein" evidence="2">
    <location>
        <begin position="22"/>
        <end position="526"/>
    </location>
</feature>
<dbReference type="AlphaFoldDB" id="A0A8H7MFX3"/>
<evidence type="ECO:0000256" key="1">
    <source>
        <dbReference type="SAM" id="Phobius"/>
    </source>
</evidence>
<evidence type="ECO:0000256" key="2">
    <source>
        <dbReference type="SAM" id="SignalP"/>
    </source>
</evidence>
<dbReference type="InterPro" id="IPR033121">
    <property type="entry name" value="PEPTIDASE_A1"/>
</dbReference>
<keyword evidence="2" id="KW-0732">Signal</keyword>
<accession>A0A8H7MFX3</accession>
<dbReference type="PANTHER" id="PTHR16861">
    <property type="entry name" value="GLYCOPROTEIN 38"/>
    <property type="match status" value="1"/>
</dbReference>
<dbReference type="PROSITE" id="PS51767">
    <property type="entry name" value="PEPTIDASE_A1"/>
    <property type="match status" value="1"/>
</dbReference>
<feature type="domain" description="Peptidase A1" evidence="3">
    <location>
        <begin position="45"/>
        <end position="388"/>
    </location>
</feature>
<keyword evidence="1" id="KW-0812">Transmembrane</keyword>
<keyword evidence="1" id="KW-1133">Transmembrane helix</keyword>
<proteinExistence type="predicted"/>
<dbReference type="Proteomes" id="UP000651452">
    <property type="component" value="Unassembled WGS sequence"/>
</dbReference>
<dbReference type="OrthoDB" id="5361565at2759"/>
<evidence type="ECO:0000313" key="4">
    <source>
        <dbReference type="EMBL" id="KAF9693370.1"/>
    </source>
</evidence>
<evidence type="ECO:0000259" key="3">
    <source>
        <dbReference type="PROSITE" id="PS51767"/>
    </source>
</evidence>
<organism evidence="4 5">
    <name type="scientific">Ascochyta lentis</name>
    <dbReference type="NCBI Taxonomy" id="205686"/>
    <lineage>
        <taxon>Eukaryota</taxon>
        <taxon>Fungi</taxon>
        <taxon>Dikarya</taxon>
        <taxon>Ascomycota</taxon>
        <taxon>Pezizomycotina</taxon>
        <taxon>Dothideomycetes</taxon>
        <taxon>Pleosporomycetidae</taxon>
        <taxon>Pleosporales</taxon>
        <taxon>Pleosporineae</taxon>
        <taxon>Didymellaceae</taxon>
        <taxon>Ascochyta</taxon>
    </lineage>
</organism>
<comment type="caution">
    <text evidence="4">The sequence shown here is derived from an EMBL/GenBank/DDBJ whole genome shotgun (WGS) entry which is preliminary data.</text>
</comment>
<gene>
    <name evidence="4" type="ORF">EKO04_008823</name>
</gene>
<dbReference type="PANTHER" id="PTHR16861:SF4">
    <property type="entry name" value="SH3 DOMAIN PROTEIN (AFU_ORTHOLOGUE AFUA_1G13610)"/>
    <property type="match status" value="1"/>
</dbReference>
<name>A0A8H7MFX3_9PLEO</name>
<dbReference type="Pfam" id="PF00026">
    <property type="entry name" value="Asp"/>
    <property type="match status" value="1"/>
</dbReference>
<dbReference type="CDD" id="cd12087">
    <property type="entry name" value="TM_EGFR-like"/>
    <property type="match status" value="1"/>
</dbReference>
<protein>
    <recommendedName>
        <fullName evidence="3">Peptidase A1 domain-containing protein</fullName>
    </recommendedName>
</protein>
<sequence>MSIYSLLLALVISPALRTTRAEGCDPRVVTLPFKGQRLANQAETRGLLLGIGTPKQDLSLVLCAAHHDTYIYDDNVSCNDETAKACTTSRGGFYDRSSSTSAAPGLALNHILDGPIANWTKEDMTLSDSSSLQDFEFGVSDRQLHAYRPQAELGLGPNSSFVGALQAAGNISSKSYSFYWGDEFTDQPYDGSVIFGGYDSSVVADVRNVTKKFTQSEPTNCPEGMVVELSEMKLASESGALANIFEGLGAIKACVVPSMRNIMALHKPYGDRIIKGLGGIRADGGINGKFGGVLSNTAVISPETATFKGNLSITLESGVTITFSSRQLLLDGDPYLDSAGVIQRNASLTNIPIVVMYTDSTEMPRLGGMFFNSAYLMVNHDKSEFTIAPARATPAKSDIVGIDSVHDCVAWLNGTTLLSTSTPEQNVSTPASDSPGLKTSAIAGISVGAVAGVVSIAIIAFLFWRRRKGSPSETSGSGSAKDALVAEKDASEVFEAFPGAQIHEAGFNERDSALELDGRTRLTELS</sequence>
<dbReference type="InterPro" id="IPR021109">
    <property type="entry name" value="Peptidase_aspartic_dom_sf"/>
</dbReference>
<reference evidence="4" key="1">
    <citation type="submission" date="2018-12" db="EMBL/GenBank/DDBJ databases">
        <authorList>
            <person name="Syme R.A."/>
            <person name="Farfan-Caceres L."/>
            <person name="Lichtenzveig J."/>
        </authorList>
    </citation>
    <scope>NUCLEOTIDE SEQUENCE</scope>
    <source>
        <strain evidence="4">Al4</strain>
    </source>
</reference>
<reference evidence="4" key="2">
    <citation type="submission" date="2020-09" db="EMBL/GenBank/DDBJ databases">
        <title>Reference genome assembly for Australian Ascochyta lentis isolate Al4.</title>
        <authorList>
            <person name="Lee R.C."/>
            <person name="Farfan-Caceres L.M."/>
            <person name="Debler J.W."/>
            <person name="Williams A.H."/>
            <person name="Henares B.M."/>
        </authorList>
    </citation>
    <scope>NUCLEOTIDE SEQUENCE</scope>
    <source>
        <strain evidence="4">Al4</strain>
    </source>
</reference>
<evidence type="ECO:0000313" key="5">
    <source>
        <dbReference type="Proteomes" id="UP000651452"/>
    </source>
</evidence>
<feature type="transmembrane region" description="Helical" evidence="1">
    <location>
        <begin position="441"/>
        <end position="464"/>
    </location>
</feature>
<keyword evidence="1" id="KW-0472">Membrane</keyword>
<feature type="signal peptide" evidence="2">
    <location>
        <begin position="1"/>
        <end position="21"/>
    </location>
</feature>
<dbReference type="SUPFAM" id="SSF50630">
    <property type="entry name" value="Acid proteases"/>
    <property type="match status" value="1"/>
</dbReference>
<dbReference type="Gene3D" id="2.40.70.10">
    <property type="entry name" value="Acid Proteases"/>
    <property type="match status" value="2"/>
</dbReference>
<keyword evidence="5" id="KW-1185">Reference proteome</keyword>